<feature type="compositionally biased region" description="Pro residues" evidence="1">
    <location>
        <begin position="402"/>
        <end position="415"/>
    </location>
</feature>
<feature type="region of interest" description="Disordered" evidence="1">
    <location>
        <begin position="52"/>
        <end position="90"/>
    </location>
</feature>
<protein>
    <submittedName>
        <fullName evidence="2">Energy transducer TonB</fullName>
    </submittedName>
</protein>
<evidence type="ECO:0000256" key="1">
    <source>
        <dbReference type="SAM" id="MobiDB-lite"/>
    </source>
</evidence>
<organism evidence="2 3">
    <name type="scientific">Aphanothece sacrum FPU1</name>
    <dbReference type="NCBI Taxonomy" id="1920663"/>
    <lineage>
        <taxon>Bacteria</taxon>
        <taxon>Bacillati</taxon>
        <taxon>Cyanobacteriota</taxon>
        <taxon>Cyanophyceae</taxon>
        <taxon>Oscillatoriophycideae</taxon>
        <taxon>Chroococcales</taxon>
        <taxon>Aphanothecaceae</taxon>
        <taxon>Aphanothece</taxon>
    </lineage>
</organism>
<dbReference type="AlphaFoldDB" id="A0A401IK06"/>
<feature type="compositionally biased region" description="Polar residues" evidence="1">
    <location>
        <begin position="195"/>
        <end position="213"/>
    </location>
</feature>
<feature type="compositionally biased region" description="Pro residues" evidence="1">
    <location>
        <begin position="448"/>
        <end position="463"/>
    </location>
</feature>
<feature type="region of interest" description="Disordered" evidence="1">
    <location>
        <begin position="125"/>
        <end position="215"/>
    </location>
</feature>
<name>A0A401IK06_APHSA</name>
<comment type="caution">
    <text evidence="2">The sequence shown here is derived from an EMBL/GenBank/DDBJ whole genome shotgun (WGS) entry which is preliminary data.</text>
</comment>
<evidence type="ECO:0000313" key="3">
    <source>
        <dbReference type="Proteomes" id="UP000287247"/>
    </source>
</evidence>
<sequence length="490" mass="52501">MPIRVFNSNSLSTITSVGIHALVLLLILPRVASLSASNPENESRNVELIELSPAEQSRLPNPSSSSDIPPLANTPLGDIPVVDSPSQQPPVPNYLNNLPAPPTLPALPALPPLYGNSNIGGLPIASPPPSLRIPQNFTPRSLPLPPQGQTLPPLPGSEISQEPQRPTFEPLKPPVPIDDLINGRNGDRPQPEQVAVNTPSNPNWANNRDTTAPSDDRIGRLVAATLQGADNLRYNGNNTSDQEANQNDIEWMRKTGQLLKRNQIVTIQGTYPRAACGLQLKGSPVYNVVVDGQGNLAQPPFLTRSSGYGILNNQGLQEVRSRGFSQSTRVTVVFTPDPSVCPQIARGTQTPELPDTQTPPVQETPPVTPPSEARRNPPETAPIPQEKPPVTPPSEARRNPPETAPIPQEKPPVTPPSEARRNPPEPAPIPQEKPQVTPPSEARRNVPEPLPPVEPPANVPPAPATGRKEPEASVIPDNGALGNPLPRKEE</sequence>
<gene>
    <name evidence="2" type="ORF">AsFPU1_2960</name>
</gene>
<accession>A0A401IK06</accession>
<dbReference type="PRINTS" id="PR01217">
    <property type="entry name" value="PRICHEXTENSN"/>
</dbReference>
<dbReference type="Proteomes" id="UP000287247">
    <property type="component" value="Unassembled WGS sequence"/>
</dbReference>
<reference evidence="3" key="1">
    <citation type="submission" date="2017-05" db="EMBL/GenBank/DDBJ databases">
        <title>Physiological properties and genetic analysis related to exopolysaccharide production of fresh-water unicellular cyanobacterium Aphanothece sacrum, Suizenji Nori, that has been cultured as a food source in Japan.</title>
        <authorList>
            <person name="Kanesaki Y."/>
            <person name="Yoshikawa S."/>
            <person name="Ohki K."/>
        </authorList>
    </citation>
    <scope>NUCLEOTIDE SEQUENCE [LARGE SCALE GENOMIC DNA]</scope>
    <source>
        <strain evidence="3">FPU1</strain>
    </source>
</reference>
<feature type="region of interest" description="Disordered" evidence="1">
    <location>
        <begin position="338"/>
        <end position="490"/>
    </location>
</feature>
<evidence type="ECO:0000313" key="2">
    <source>
        <dbReference type="EMBL" id="GBF81546.1"/>
    </source>
</evidence>
<dbReference type="EMBL" id="BDQK01000013">
    <property type="protein sequence ID" value="GBF81546.1"/>
    <property type="molecule type" value="Genomic_DNA"/>
</dbReference>
<feature type="compositionally biased region" description="Polar residues" evidence="1">
    <location>
        <begin position="54"/>
        <end position="67"/>
    </location>
</feature>
<feature type="compositionally biased region" description="Pro residues" evidence="1">
    <location>
        <begin position="379"/>
        <end position="392"/>
    </location>
</feature>
<proteinExistence type="predicted"/>
<keyword evidence="3" id="KW-1185">Reference proteome</keyword>